<protein>
    <submittedName>
        <fullName evidence="2">Uncharacterized protein</fullName>
    </submittedName>
</protein>
<keyword evidence="1" id="KW-0472">Membrane</keyword>
<name>A0A2L0V033_9CAUD</name>
<keyword evidence="1" id="KW-0812">Transmembrane</keyword>
<dbReference type="KEGG" id="vg:40088375"/>
<evidence type="ECO:0000313" key="2">
    <source>
        <dbReference type="EMBL" id="AUZ95131.1"/>
    </source>
</evidence>
<organism evidence="2 3">
    <name type="scientific">Agrobacterium phage Atu_ph07</name>
    <dbReference type="NCBI Taxonomy" id="2024264"/>
    <lineage>
        <taxon>Viruses</taxon>
        <taxon>Duplodnaviria</taxon>
        <taxon>Heunggongvirae</taxon>
        <taxon>Uroviricota</taxon>
        <taxon>Caudoviricetes</taxon>
        <taxon>Polybotosvirus</taxon>
        <taxon>Polybotosvirus Atuph07</taxon>
    </lineage>
</organism>
<evidence type="ECO:0000313" key="3">
    <source>
        <dbReference type="Proteomes" id="UP000223025"/>
    </source>
</evidence>
<feature type="transmembrane region" description="Helical" evidence="1">
    <location>
        <begin position="30"/>
        <end position="49"/>
    </location>
</feature>
<feature type="transmembrane region" description="Helical" evidence="1">
    <location>
        <begin position="157"/>
        <end position="176"/>
    </location>
</feature>
<sequence length="203" mass="23610">MKAFITSAMLFGISLFLFNLVGPFINFDHIVVTSLIIFIIFACGIMVLITPSHGFFFVALIFCIFALIFLVIINAYTGFKFLDFNTLMVVSSYVVMGCSISILNGYFTFNIKYADIMNDGYYVREYKRRYNVKSFNSEEYHNYMMQVENSCHPKDSFPSIFCWPFLIAKYIALIIYRCYKSIRSINVSGVQNAYRKILRSLYQ</sequence>
<dbReference type="RefSeq" id="YP_009612037.1">
    <property type="nucleotide sequence ID" value="NC_042013.1"/>
</dbReference>
<evidence type="ECO:0000256" key="1">
    <source>
        <dbReference type="SAM" id="Phobius"/>
    </source>
</evidence>
<reference evidence="2 3" key="1">
    <citation type="submission" date="2017-06" db="EMBL/GenBank/DDBJ databases">
        <authorList>
            <person name="Kim H.J."/>
            <person name="Triplett B.A."/>
        </authorList>
    </citation>
    <scope>NUCLEOTIDE SEQUENCE [LARGE SCALE GENOMIC DNA]</scope>
</reference>
<feature type="transmembrane region" description="Helical" evidence="1">
    <location>
        <begin position="87"/>
        <end position="107"/>
    </location>
</feature>
<feature type="transmembrane region" description="Helical" evidence="1">
    <location>
        <begin position="55"/>
        <end position="75"/>
    </location>
</feature>
<keyword evidence="1" id="KW-1133">Transmembrane helix</keyword>
<dbReference type="EMBL" id="MF403008">
    <property type="protein sequence ID" value="AUZ95131.1"/>
    <property type="molecule type" value="Genomic_DNA"/>
</dbReference>
<dbReference type="GeneID" id="40088375"/>
<proteinExistence type="predicted"/>
<dbReference type="Proteomes" id="UP000223025">
    <property type="component" value="Segment"/>
</dbReference>
<accession>A0A2L0V033</accession>
<keyword evidence="3" id="KW-1185">Reference proteome</keyword>
<feature type="transmembrane region" description="Helical" evidence="1">
    <location>
        <begin position="6"/>
        <end position="25"/>
    </location>
</feature>